<dbReference type="EMBL" id="VSRR010066777">
    <property type="protein sequence ID" value="MPC84905.1"/>
    <property type="molecule type" value="Genomic_DNA"/>
</dbReference>
<dbReference type="Proteomes" id="UP000324222">
    <property type="component" value="Unassembled WGS sequence"/>
</dbReference>
<comment type="caution">
    <text evidence="1">The sequence shown here is derived from an EMBL/GenBank/DDBJ whole genome shotgun (WGS) entry which is preliminary data.</text>
</comment>
<name>A0A5B7IQW2_PORTR</name>
<gene>
    <name evidence="1" type="ORF">E2C01_079657</name>
</gene>
<accession>A0A5B7IQW2</accession>
<evidence type="ECO:0000313" key="2">
    <source>
        <dbReference type="Proteomes" id="UP000324222"/>
    </source>
</evidence>
<dbReference type="OrthoDB" id="6380006at2759"/>
<sequence length="115" mass="12463">MLVASGVEKTATFCCGLTPARGETGEEDDFLSEGLGAECRWIAPEVKALRPVFASGDVFSLGFLLQQLAESCICCAREEPSCRPCLPKVAPAIAALQRGLLQLQLHELFHLMVRQ</sequence>
<evidence type="ECO:0000313" key="1">
    <source>
        <dbReference type="EMBL" id="MPC84905.1"/>
    </source>
</evidence>
<organism evidence="1 2">
    <name type="scientific">Portunus trituberculatus</name>
    <name type="common">Swimming crab</name>
    <name type="synonym">Neptunus trituberculatus</name>
    <dbReference type="NCBI Taxonomy" id="210409"/>
    <lineage>
        <taxon>Eukaryota</taxon>
        <taxon>Metazoa</taxon>
        <taxon>Ecdysozoa</taxon>
        <taxon>Arthropoda</taxon>
        <taxon>Crustacea</taxon>
        <taxon>Multicrustacea</taxon>
        <taxon>Malacostraca</taxon>
        <taxon>Eumalacostraca</taxon>
        <taxon>Eucarida</taxon>
        <taxon>Decapoda</taxon>
        <taxon>Pleocyemata</taxon>
        <taxon>Brachyura</taxon>
        <taxon>Eubrachyura</taxon>
        <taxon>Portunoidea</taxon>
        <taxon>Portunidae</taxon>
        <taxon>Portuninae</taxon>
        <taxon>Portunus</taxon>
    </lineage>
</organism>
<proteinExistence type="predicted"/>
<protein>
    <submittedName>
        <fullName evidence="1">Uncharacterized protein</fullName>
    </submittedName>
</protein>
<dbReference type="AlphaFoldDB" id="A0A5B7IQW2"/>
<reference evidence="1 2" key="1">
    <citation type="submission" date="2019-05" db="EMBL/GenBank/DDBJ databases">
        <title>Another draft genome of Portunus trituberculatus and its Hox gene families provides insights of decapod evolution.</title>
        <authorList>
            <person name="Jeong J.-H."/>
            <person name="Song I."/>
            <person name="Kim S."/>
            <person name="Choi T."/>
            <person name="Kim D."/>
            <person name="Ryu S."/>
            <person name="Kim W."/>
        </authorList>
    </citation>
    <scope>NUCLEOTIDE SEQUENCE [LARGE SCALE GENOMIC DNA]</scope>
    <source>
        <tissue evidence="1">Muscle</tissue>
    </source>
</reference>
<keyword evidence="2" id="KW-1185">Reference proteome</keyword>